<dbReference type="InterPro" id="IPR050921">
    <property type="entry name" value="T4SS_GSP_E_ATPase"/>
</dbReference>
<accession>A0A1D8AYV9</accession>
<evidence type="ECO:0000313" key="4">
    <source>
        <dbReference type="Proteomes" id="UP000095228"/>
    </source>
</evidence>
<organism evidence="3 4">
    <name type="scientific">Lacunisphaera limnophila</name>
    <dbReference type="NCBI Taxonomy" id="1838286"/>
    <lineage>
        <taxon>Bacteria</taxon>
        <taxon>Pseudomonadati</taxon>
        <taxon>Verrucomicrobiota</taxon>
        <taxon>Opitutia</taxon>
        <taxon>Opitutales</taxon>
        <taxon>Opitutaceae</taxon>
        <taxon>Lacunisphaera</taxon>
    </lineage>
</organism>
<dbReference type="InterPro" id="IPR003593">
    <property type="entry name" value="AAA+_ATPase"/>
</dbReference>
<dbReference type="PROSITE" id="PS00662">
    <property type="entry name" value="T2SP_E"/>
    <property type="match status" value="1"/>
</dbReference>
<dbReference type="Gene3D" id="3.30.450.90">
    <property type="match status" value="1"/>
</dbReference>
<dbReference type="PATRIC" id="fig|1838286.3.peg.3187"/>
<dbReference type="CDD" id="cd01131">
    <property type="entry name" value="PilT"/>
    <property type="match status" value="1"/>
</dbReference>
<dbReference type="Gene3D" id="3.40.50.300">
    <property type="entry name" value="P-loop containing nucleotide triphosphate hydrolases"/>
    <property type="match status" value="1"/>
</dbReference>
<dbReference type="InterPro" id="IPR006321">
    <property type="entry name" value="PilT/PilU"/>
</dbReference>
<evidence type="ECO:0000313" key="3">
    <source>
        <dbReference type="EMBL" id="AOS46069.1"/>
    </source>
</evidence>
<dbReference type="OrthoDB" id="9805147at2"/>
<dbReference type="STRING" id="1838286.Verru16b_03164"/>
<feature type="domain" description="Bacterial type II secretion system protein E" evidence="2">
    <location>
        <begin position="195"/>
        <end position="209"/>
    </location>
</feature>
<dbReference type="PANTHER" id="PTHR30486">
    <property type="entry name" value="TWITCHING MOTILITY PROTEIN PILT"/>
    <property type="match status" value="1"/>
</dbReference>
<evidence type="ECO:0000256" key="1">
    <source>
        <dbReference type="ARBA" id="ARBA00006611"/>
    </source>
</evidence>
<reference evidence="3 4" key="1">
    <citation type="submission" date="2016-06" db="EMBL/GenBank/DDBJ databases">
        <title>Three novel species with peptidoglycan cell walls form the new genus Lacunisphaera gen. nov. in the family Opitutaceae of the verrucomicrobial subdivision 4.</title>
        <authorList>
            <person name="Rast P."/>
            <person name="Gloeckner I."/>
            <person name="Jogler M."/>
            <person name="Boedeker C."/>
            <person name="Jeske O."/>
            <person name="Wiegand S."/>
            <person name="Reinhardt R."/>
            <person name="Schumann P."/>
            <person name="Rohde M."/>
            <person name="Spring S."/>
            <person name="Gloeckner F.O."/>
            <person name="Jogler C."/>
        </authorList>
    </citation>
    <scope>NUCLEOTIDE SEQUENCE [LARGE SCALE GENOMIC DNA]</scope>
    <source>
        <strain evidence="3 4">IG16b</strain>
    </source>
</reference>
<dbReference type="Pfam" id="PF00437">
    <property type="entry name" value="T2SSE"/>
    <property type="match status" value="1"/>
</dbReference>
<dbReference type="Proteomes" id="UP000095228">
    <property type="component" value="Chromosome"/>
</dbReference>
<dbReference type="AlphaFoldDB" id="A0A1D8AYV9"/>
<sequence length="360" mass="39873">MSYEMNDLLELVVDQKCSDLHLQVGVPPCLRLRGSMTPIDGPELRPEDTEQLMLSITPDNHIQNVKLNGGTDFGFAFGDKARFRVSVLKAKGNYGLVLRQIPNQLFDLRAIGMPDKIKELLYRPRGLFLVTGPTGSGKSTTLASMVNYINENRDGHIITIEDPIEYYHPHKKCVVTQREVGSDVPSFSEAIKRALRQDPDVILVGELRDLETIEAAISAAETGHLVFGTLHTNSAAKTVDRIVDAFPANMKEMIRTQLSTSIIAVISQGLCKKKTGGRIAAYEIMVNTSSIASLIRDNKTFRIPSDIQTGANLGMITLDTHLMSLVNKELIEPDEALEKSQEPVAMREKLLSMGFKLRDL</sequence>
<protein>
    <submittedName>
        <fullName evidence="3">Twitching mobility protein</fullName>
    </submittedName>
</protein>
<dbReference type="SMART" id="SM00382">
    <property type="entry name" value="AAA"/>
    <property type="match status" value="1"/>
</dbReference>
<dbReference type="GO" id="GO:0005524">
    <property type="term" value="F:ATP binding"/>
    <property type="evidence" value="ECO:0007669"/>
    <property type="project" value="InterPro"/>
</dbReference>
<evidence type="ECO:0000259" key="2">
    <source>
        <dbReference type="PROSITE" id="PS00662"/>
    </source>
</evidence>
<name>A0A1D8AYV9_9BACT</name>
<dbReference type="InterPro" id="IPR027417">
    <property type="entry name" value="P-loop_NTPase"/>
</dbReference>
<proteinExistence type="inferred from homology"/>
<gene>
    <name evidence="3" type="primary">pilT_4</name>
    <name evidence="3" type="ORF">Verru16b_03164</name>
</gene>
<dbReference type="KEGG" id="obg:Verru16b_03164"/>
<comment type="similarity">
    <text evidence="1">Belongs to the GSP E family.</text>
</comment>
<keyword evidence="4" id="KW-1185">Reference proteome</keyword>
<dbReference type="NCBIfam" id="TIGR01420">
    <property type="entry name" value="pilT_fam"/>
    <property type="match status" value="1"/>
</dbReference>
<dbReference type="SUPFAM" id="SSF52540">
    <property type="entry name" value="P-loop containing nucleoside triphosphate hydrolases"/>
    <property type="match status" value="1"/>
</dbReference>
<dbReference type="EMBL" id="CP016094">
    <property type="protein sequence ID" value="AOS46069.1"/>
    <property type="molecule type" value="Genomic_DNA"/>
</dbReference>
<dbReference type="GO" id="GO:0016887">
    <property type="term" value="F:ATP hydrolysis activity"/>
    <property type="evidence" value="ECO:0007669"/>
    <property type="project" value="InterPro"/>
</dbReference>
<dbReference type="PANTHER" id="PTHR30486:SF16">
    <property type="entry name" value="TWITCHING MOTILITY PROTEIN PILT"/>
    <property type="match status" value="1"/>
</dbReference>
<dbReference type="InterPro" id="IPR001482">
    <property type="entry name" value="T2SS/T4SS_dom"/>
</dbReference>
<dbReference type="RefSeq" id="WP_069963156.1">
    <property type="nucleotide sequence ID" value="NZ_CP016094.1"/>
</dbReference>